<dbReference type="SUPFAM" id="SSF52980">
    <property type="entry name" value="Restriction endonuclease-like"/>
    <property type="match status" value="1"/>
</dbReference>
<feature type="binding site" evidence="14">
    <location>
        <begin position="40"/>
        <end position="47"/>
    </location>
    <ligand>
        <name>ATP</name>
        <dbReference type="ChEBI" id="CHEBI:30616"/>
    </ligand>
</feature>
<feature type="domain" description="UvrD-like helicase ATP-binding" evidence="16">
    <location>
        <begin position="19"/>
        <end position="362"/>
    </location>
</feature>
<keyword evidence="8" id="KW-0238">DNA-binding</keyword>
<dbReference type="InterPro" id="IPR027417">
    <property type="entry name" value="P-loop_NTPase"/>
</dbReference>
<keyword evidence="19" id="KW-1185">Reference proteome</keyword>
<dbReference type="PROSITE" id="PS51198">
    <property type="entry name" value="UVRD_HELICASE_ATP_BIND"/>
    <property type="match status" value="1"/>
</dbReference>
<evidence type="ECO:0000256" key="3">
    <source>
        <dbReference type="ARBA" id="ARBA00022763"/>
    </source>
</evidence>
<dbReference type="RefSeq" id="WP_179428490.1">
    <property type="nucleotide sequence ID" value="NZ_JACBZP010000001.1"/>
</dbReference>
<keyword evidence="6" id="KW-0269">Exonuclease</keyword>
<keyword evidence="3" id="KW-0227">DNA damage</keyword>
<dbReference type="InterPro" id="IPR038726">
    <property type="entry name" value="PDDEXK_AddAB-type"/>
</dbReference>
<feature type="region of interest" description="Disordered" evidence="15">
    <location>
        <begin position="787"/>
        <end position="806"/>
    </location>
</feature>
<comment type="catalytic activity">
    <reaction evidence="11">
        <text>Couples ATP hydrolysis with the unwinding of duplex DNA by translocating in the 3'-5' direction.</text>
        <dbReference type="EC" id="5.6.2.4"/>
    </reaction>
</comment>
<sequence length="1075" mass="116180">MNSRPRYSATAIAAALGQHTPTPEQAAIIEAPLDPLLVVAGAGSGKTETMAARVVWLVANAYVRPEEILGLTFTRKAAGELAERIRLRLGTLRRRGLIDNDETGLGLDVPTVATYNGYAAGLVKDHGLRLAVEPDAQMLTDAGRWQIAHEVVRSAGADELGDFDTPASTITKAVLSLAGGVSEHLQQPSAIADLVDSVLTRVESLPRDAKTAADTEVRGGNPGRPYAEVKKDLSKLAIKKALVPLVERFNRLKTDRGYLDFGDQVRLAEQLARTMPAVREGERARWSVVMLDEYQDTSYSQLKLLTRLFGDGHSVTAVGDPLQSIYGWRGASAGNLEDFPLDFSSGGRPAAVKYLSTSWRNDTNILRTANLLARPIRDPDAPPLAPAPTAGEGDVVASVSPDYDTEVGALVEWVSAQRTLPGNGDGAPRSIAVLCRRRSLFPAIEGALRLADIPVQVIGLGGLLSTPEVSDIVETLRVVDDPGRGDALMRLLTGNRWRLGAADIAALARYSRRVHGVLRDDTMESDAVDRYSVADGLDSLSARDDRHEITADGLDRMMRLAAMLRRLRRKTSGALPDLVRDTERELLLDVEVAARPGYSPGMARTHLDAFADVAAKFVMSGPAPTLGAFLSWIDAAESEERGLAVRGVEPVPGAVQLMTVHAAKGLEWDAVAIPQLVEDVFPAKARSTAGWLDLPSLPYELRGDRSNLPVWHWRESAHQAELNEERNTFRKAVNENYLSEERRLSYVAMTRARRALWLGASYWGDGKTPRSVSRFVTELVDAGLIGADDWPEAPAKGDEKPAPSDTIAPQWPAAAGTDAAAVHRSAAAEMVRAREAGPESREHVDGAIRGEIDMLLAEREAGRSSGIALPSRLSPTRLVGIDADPEAAAMRLARPMPRGPSRAARLGTAFHAWLESGFGQAALLEPHDVAGSTGGRAADAADGHEADLAALKQTFTASRFADREPVAVESGFEMRLGPVTVPGKIDAVYHDADGYEIVDWKTGRRPDADRLVHTRLQLAVYRLAYAERMNVPPEQIRATFFFLGSNSEVNYPGPDGELPDEAELVAALGRYYRAD</sequence>
<comment type="caution">
    <text evidence="18">The sequence shown here is derived from an EMBL/GenBank/DDBJ whole genome shotgun (WGS) entry which is preliminary data.</text>
</comment>
<keyword evidence="9" id="KW-0234">DNA repair</keyword>
<organism evidence="18 19">
    <name type="scientific">Spelaeicoccus albus</name>
    <dbReference type="NCBI Taxonomy" id="1280376"/>
    <lineage>
        <taxon>Bacteria</taxon>
        <taxon>Bacillati</taxon>
        <taxon>Actinomycetota</taxon>
        <taxon>Actinomycetes</taxon>
        <taxon>Micrococcales</taxon>
        <taxon>Brevibacteriaceae</taxon>
        <taxon>Spelaeicoccus</taxon>
    </lineage>
</organism>
<evidence type="ECO:0000256" key="10">
    <source>
        <dbReference type="ARBA" id="ARBA00023235"/>
    </source>
</evidence>
<dbReference type="EC" id="5.6.2.4" evidence="12"/>
<dbReference type="Pfam" id="PF12705">
    <property type="entry name" value="PDDEXK_1"/>
    <property type="match status" value="1"/>
</dbReference>
<keyword evidence="1" id="KW-0540">Nuclease</keyword>
<dbReference type="InterPro" id="IPR014016">
    <property type="entry name" value="UvrD-like_ATP-bd"/>
</dbReference>
<name>A0A7Z0IHZ8_9MICO</name>
<accession>A0A7Z0IHZ8</accession>
<dbReference type="PANTHER" id="PTHR11070">
    <property type="entry name" value="UVRD / RECB / PCRA DNA HELICASE FAMILY MEMBER"/>
    <property type="match status" value="1"/>
</dbReference>
<gene>
    <name evidence="18" type="ORF">BJY26_002409</name>
</gene>
<evidence type="ECO:0000259" key="16">
    <source>
        <dbReference type="PROSITE" id="PS51198"/>
    </source>
</evidence>
<dbReference type="Proteomes" id="UP000539111">
    <property type="component" value="Unassembled WGS sequence"/>
</dbReference>
<dbReference type="AlphaFoldDB" id="A0A7Z0IHZ8"/>
<dbReference type="InterPro" id="IPR014017">
    <property type="entry name" value="DNA_helicase_UvrD-like_C"/>
</dbReference>
<keyword evidence="5 14" id="KW-0347">Helicase</keyword>
<evidence type="ECO:0000259" key="17">
    <source>
        <dbReference type="PROSITE" id="PS51217"/>
    </source>
</evidence>
<keyword evidence="7 14" id="KW-0067">ATP-binding</keyword>
<evidence type="ECO:0000256" key="8">
    <source>
        <dbReference type="ARBA" id="ARBA00023125"/>
    </source>
</evidence>
<dbReference type="GO" id="GO:0043138">
    <property type="term" value="F:3'-5' DNA helicase activity"/>
    <property type="evidence" value="ECO:0007669"/>
    <property type="project" value="UniProtKB-EC"/>
</dbReference>
<dbReference type="GO" id="GO:0033202">
    <property type="term" value="C:DNA helicase complex"/>
    <property type="evidence" value="ECO:0007669"/>
    <property type="project" value="TreeGrafter"/>
</dbReference>
<evidence type="ECO:0000256" key="5">
    <source>
        <dbReference type="ARBA" id="ARBA00022806"/>
    </source>
</evidence>
<dbReference type="InterPro" id="IPR011604">
    <property type="entry name" value="PDDEXK-like_dom_sf"/>
</dbReference>
<evidence type="ECO:0000256" key="2">
    <source>
        <dbReference type="ARBA" id="ARBA00022741"/>
    </source>
</evidence>
<dbReference type="PANTHER" id="PTHR11070:SF55">
    <property type="entry name" value="DNA 3'-5' HELICASE"/>
    <property type="match status" value="1"/>
</dbReference>
<evidence type="ECO:0000256" key="11">
    <source>
        <dbReference type="ARBA" id="ARBA00034617"/>
    </source>
</evidence>
<dbReference type="PROSITE" id="PS51217">
    <property type="entry name" value="UVRD_HELICASE_CTER"/>
    <property type="match status" value="1"/>
</dbReference>
<evidence type="ECO:0000256" key="4">
    <source>
        <dbReference type="ARBA" id="ARBA00022801"/>
    </source>
</evidence>
<dbReference type="CDD" id="cd17932">
    <property type="entry name" value="DEXQc_UvrD"/>
    <property type="match status" value="1"/>
</dbReference>
<evidence type="ECO:0000256" key="15">
    <source>
        <dbReference type="SAM" id="MobiDB-lite"/>
    </source>
</evidence>
<evidence type="ECO:0000256" key="13">
    <source>
        <dbReference type="ARBA" id="ARBA00048988"/>
    </source>
</evidence>
<dbReference type="Pfam" id="PF00580">
    <property type="entry name" value="UvrD-helicase"/>
    <property type="match status" value="1"/>
</dbReference>
<keyword evidence="4 14" id="KW-0378">Hydrolase</keyword>
<evidence type="ECO:0000256" key="7">
    <source>
        <dbReference type="ARBA" id="ARBA00022840"/>
    </source>
</evidence>
<dbReference type="GO" id="GO:0005829">
    <property type="term" value="C:cytosol"/>
    <property type="evidence" value="ECO:0007669"/>
    <property type="project" value="TreeGrafter"/>
</dbReference>
<evidence type="ECO:0000313" key="18">
    <source>
        <dbReference type="EMBL" id="NYI68103.1"/>
    </source>
</evidence>
<keyword evidence="10" id="KW-0413">Isomerase</keyword>
<reference evidence="18 19" key="1">
    <citation type="submission" date="2020-07" db="EMBL/GenBank/DDBJ databases">
        <title>Sequencing the genomes of 1000 actinobacteria strains.</title>
        <authorList>
            <person name="Klenk H.-P."/>
        </authorList>
    </citation>
    <scope>NUCLEOTIDE SEQUENCE [LARGE SCALE GENOMIC DNA]</scope>
    <source>
        <strain evidence="18 19">DSM 26341</strain>
    </source>
</reference>
<dbReference type="GO" id="GO:0004527">
    <property type="term" value="F:exonuclease activity"/>
    <property type="evidence" value="ECO:0007669"/>
    <property type="project" value="UniProtKB-KW"/>
</dbReference>
<proteinExistence type="predicted"/>
<evidence type="ECO:0000313" key="19">
    <source>
        <dbReference type="Proteomes" id="UP000539111"/>
    </source>
</evidence>
<evidence type="ECO:0000256" key="14">
    <source>
        <dbReference type="PROSITE-ProRule" id="PRU00560"/>
    </source>
</evidence>
<dbReference type="Pfam" id="PF13361">
    <property type="entry name" value="UvrD_C"/>
    <property type="match status" value="1"/>
</dbReference>
<dbReference type="SUPFAM" id="SSF52540">
    <property type="entry name" value="P-loop containing nucleoside triphosphate hydrolases"/>
    <property type="match status" value="1"/>
</dbReference>
<dbReference type="Gene3D" id="1.10.486.10">
    <property type="entry name" value="PCRA, domain 4"/>
    <property type="match status" value="1"/>
</dbReference>
<evidence type="ECO:0000256" key="12">
    <source>
        <dbReference type="ARBA" id="ARBA00034808"/>
    </source>
</evidence>
<keyword evidence="2 14" id="KW-0547">Nucleotide-binding</keyword>
<evidence type="ECO:0000256" key="1">
    <source>
        <dbReference type="ARBA" id="ARBA00022722"/>
    </source>
</evidence>
<evidence type="ECO:0000256" key="9">
    <source>
        <dbReference type="ARBA" id="ARBA00023204"/>
    </source>
</evidence>
<comment type="catalytic activity">
    <reaction evidence="13">
        <text>ATP + H2O = ADP + phosphate + H(+)</text>
        <dbReference type="Rhea" id="RHEA:13065"/>
        <dbReference type="ChEBI" id="CHEBI:15377"/>
        <dbReference type="ChEBI" id="CHEBI:15378"/>
        <dbReference type="ChEBI" id="CHEBI:30616"/>
        <dbReference type="ChEBI" id="CHEBI:43474"/>
        <dbReference type="ChEBI" id="CHEBI:456216"/>
        <dbReference type="EC" id="5.6.2.4"/>
    </reaction>
</comment>
<protein>
    <recommendedName>
        <fullName evidence="12">DNA 3'-5' helicase</fullName>
        <ecNumber evidence="12">5.6.2.4</ecNumber>
    </recommendedName>
</protein>
<evidence type="ECO:0000256" key="6">
    <source>
        <dbReference type="ARBA" id="ARBA00022839"/>
    </source>
</evidence>
<dbReference type="Gene3D" id="3.90.320.10">
    <property type="match status" value="1"/>
</dbReference>
<dbReference type="GO" id="GO:0005524">
    <property type="term" value="F:ATP binding"/>
    <property type="evidence" value="ECO:0007669"/>
    <property type="project" value="UniProtKB-UniRule"/>
</dbReference>
<dbReference type="GO" id="GO:0003677">
    <property type="term" value="F:DNA binding"/>
    <property type="evidence" value="ECO:0007669"/>
    <property type="project" value="UniProtKB-KW"/>
</dbReference>
<feature type="domain" description="UvrD-like helicase C-terminal" evidence="17">
    <location>
        <begin position="363"/>
        <end position="665"/>
    </location>
</feature>
<dbReference type="GO" id="GO:0000725">
    <property type="term" value="P:recombinational repair"/>
    <property type="evidence" value="ECO:0007669"/>
    <property type="project" value="TreeGrafter"/>
</dbReference>
<dbReference type="InterPro" id="IPR000212">
    <property type="entry name" value="DNA_helicase_UvrD/REP"/>
</dbReference>
<dbReference type="InterPro" id="IPR011335">
    <property type="entry name" value="Restrct_endonuc-II-like"/>
</dbReference>
<dbReference type="EMBL" id="JACBZP010000001">
    <property type="protein sequence ID" value="NYI68103.1"/>
    <property type="molecule type" value="Genomic_DNA"/>
</dbReference>
<dbReference type="Gene3D" id="3.40.50.300">
    <property type="entry name" value="P-loop containing nucleotide triphosphate hydrolases"/>
    <property type="match status" value="4"/>
</dbReference>